<dbReference type="Proteomes" id="UP001204144">
    <property type="component" value="Unassembled WGS sequence"/>
</dbReference>
<comment type="caution">
    <text evidence="2">The sequence shown here is derived from an EMBL/GenBank/DDBJ whole genome shotgun (WGS) entry which is preliminary data.</text>
</comment>
<feature type="chain" id="PRO_5042121949" description="Beta-lactamase-inhibitor-like PepSY-like domain-containing protein" evidence="1">
    <location>
        <begin position="22"/>
        <end position="210"/>
    </location>
</feature>
<name>A0AAE3KSD1_9BACT</name>
<sequence>MKNLKVLILALFCAVAGLTSCENLGLSPSETTDDAAYADFMFMATADSSGTGGKHGHGKKHNLTEIETSALPANVTSYISTNYVGSTIKRAAKSDSGKYAVHIVLTDSTHKGLLFDAAGVFIKEVSGKGRGGEKIDVATLPASITTYITTTYAGSTVNSARKSSDGKYGVLVTKADGTKVMLGFDAAGVFLNELTMKDKGGKGKGKGKGK</sequence>
<dbReference type="AlphaFoldDB" id="A0AAE3KSD1"/>
<gene>
    <name evidence="2" type="ORF">EGI31_05795</name>
</gene>
<dbReference type="Gene3D" id="3.40.1420.30">
    <property type="match status" value="2"/>
</dbReference>
<feature type="signal peptide" evidence="1">
    <location>
        <begin position="1"/>
        <end position="21"/>
    </location>
</feature>
<organism evidence="2 3">
    <name type="scientific">Lacihabitans soyangensis</name>
    <dbReference type="NCBI Taxonomy" id="869394"/>
    <lineage>
        <taxon>Bacteria</taxon>
        <taxon>Pseudomonadati</taxon>
        <taxon>Bacteroidota</taxon>
        <taxon>Cytophagia</taxon>
        <taxon>Cytophagales</taxon>
        <taxon>Leadbetterellaceae</taxon>
        <taxon>Lacihabitans</taxon>
    </lineage>
</organism>
<dbReference type="RefSeq" id="WP_255036228.1">
    <property type="nucleotide sequence ID" value="NZ_RJUF01000010.1"/>
</dbReference>
<protein>
    <recommendedName>
        <fullName evidence="4">Beta-lactamase-inhibitor-like PepSY-like domain-containing protein</fullName>
    </recommendedName>
</protein>
<keyword evidence="3" id="KW-1185">Reference proteome</keyword>
<reference evidence="2 3" key="1">
    <citation type="submission" date="2018-11" db="EMBL/GenBank/DDBJ databases">
        <title>Novel bacteria species description.</title>
        <authorList>
            <person name="Han J.-H."/>
        </authorList>
    </citation>
    <scope>NUCLEOTIDE SEQUENCE [LARGE SCALE GENOMIC DNA]</scope>
    <source>
        <strain evidence="2 3">KCTC23259</strain>
    </source>
</reference>
<evidence type="ECO:0000313" key="3">
    <source>
        <dbReference type="Proteomes" id="UP001204144"/>
    </source>
</evidence>
<evidence type="ECO:0000313" key="2">
    <source>
        <dbReference type="EMBL" id="MCP9762459.1"/>
    </source>
</evidence>
<accession>A0AAE3KSD1</accession>
<keyword evidence="1" id="KW-0732">Signal</keyword>
<dbReference type="SUPFAM" id="SSF160574">
    <property type="entry name" value="BT0923-like"/>
    <property type="match status" value="1"/>
</dbReference>
<dbReference type="EMBL" id="RJUF01000010">
    <property type="protein sequence ID" value="MCP9762459.1"/>
    <property type="molecule type" value="Genomic_DNA"/>
</dbReference>
<dbReference type="PROSITE" id="PS51257">
    <property type="entry name" value="PROKAR_LIPOPROTEIN"/>
    <property type="match status" value="1"/>
</dbReference>
<evidence type="ECO:0000256" key="1">
    <source>
        <dbReference type="SAM" id="SignalP"/>
    </source>
</evidence>
<evidence type="ECO:0008006" key="4">
    <source>
        <dbReference type="Google" id="ProtNLM"/>
    </source>
</evidence>
<proteinExistence type="predicted"/>